<dbReference type="PRINTS" id="PR00081">
    <property type="entry name" value="GDHRDH"/>
</dbReference>
<dbReference type="OrthoDB" id="5545019at2759"/>
<dbReference type="FunFam" id="3.40.50.720:FF:000137">
    <property type="entry name" value="Hydroxysteroid (17-beta) dehydrogenase 3"/>
    <property type="match status" value="1"/>
</dbReference>
<dbReference type="SUPFAM" id="SSF51735">
    <property type="entry name" value="NAD(P)-binding Rossmann-fold domains"/>
    <property type="match status" value="1"/>
</dbReference>
<proteinExistence type="inferred from homology"/>
<dbReference type="STRING" id="7375.A0A0L0BZ82"/>
<organism evidence="5 6">
    <name type="scientific">Lucilia cuprina</name>
    <name type="common">Green bottle fly</name>
    <name type="synonym">Australian sheep blowfly</name>
    <dbReference type="NCBI Taxonomy" id="7375"/>
    <lineage>
        <taxon>Eukaryota</taxon>
        <taxon>Metazoa</taxon>
        <taxon>Ecdysozoa</taxon>
        <taxon>Arthropoda</taxon>
        <taxon>Hexapoda</taxon>
        <taxon>Insecta</taxon>
        <taxon>Pterygota</taxon>
        <taxon>Neoptera</taxon>
        <taxon>Endopterygota</taxon>
        <taxon>Diptera</taxon>
        <taxon>Brachycera</taxon>
        <taxon>Muscomorpha</taxon>
        <taxon>Oestroidea</taxon>
        <taxon>Calliphoridae</taxon>
        <taxon>Luciliinae</taxon>
        <taxon>Lucilia</taxon>
    </lineage>
</organism>
<evidence type="ECO:0000256" key="3">
    <source>
        <dbReference type="ARBA" id="ARBA00023002"/>
    </source>
</evidence>
<evidence type="ECO:0000313" key="5">
    <source>
        <dbReference type="EMBL" id="KNC25335.1"/>
    </source>
</evidence>
<keyword evidence="3" id="KW-0560">Oxidoreductase</keyword>
<dbReference type="OMA" id="SGHWNHE"/>
<dbReference type="PRINTS" id="PR00080">
    <property type="entry name" value="SDRFAMILY"/>
</dbReference>
<evidence type="ECO:0000256" key="4">
    <source>
        <dbReference type="RuleBase" id="RU000363"/>
    </source>
</evidence>
<comment type="caution">
    <text evidence="5">The sequence shown here is derived from an EMBL/GenBank/DDBJ whole genome shotgun (WGS) entry which is preliminary data.</text>
</comment>
<evidence type="ECO:0000256" key="2">
    <source>
        <dbReference type="ARBA" id="ARBA00022857"/>
    </source>
</evidence>
<keyword evidence="6" id="KW-1185">Reference proteome</keyword>
<keyword evidence="2" id="KW-0521">NADP</keyword>
<name>A0A0L0BZ82_LUCCU</name>
<dbReference type="Gene3D" id="3.40.50.720">
    <property type="entry name" value="NAD(P)-binding Rossmann-like Domain"/>
    <property type="match status" value="1"/>
</dbReference>
<dbReference type="GO" id="GO:0005783">
    <property type="term" value="C:endoplasmic reticulum"/>
    <property type="evidence" value="ECO:0007669"/>
    <property type="project" value="TreeGrafter"/>
</dbReference>
<dbReference type="Proteomes" id="UP000037069">
    <property type="component" value="Unassembled WGS sequence"/>
</dbReference>
<evidence type="ECO:0000256" key="1">
    <source>
        <dbReference type="ARBA" id="ARBA00006484"/>
    </source>
</evidence>
<dbReference type="InterPro" id="IPR051019">
    <property type="entry name" value="VLCFA-Steroid_DH"/>
</dbReference>
<evidence type="ECO:0000313" key="6">
    <source>
        <dbReference type="Proteomes" id="UP000037069"/>
    </source>
</evidence>
<dbReference type="EMBL" id="JRES01001123">
    <property type="protein sequence ID" value="KNC25335.1"/>
    <property type="molecule type" value="Genomic_DNA"/>
</dbReference>
<dbReference type="InterPro" id="IPR002347">
    <property type="entry name" value="SDR_fam"/>
</dbReference>
<comment type="similarity">
    <text evidence="1 4">Belongs to the short-chain dehydrogenases/reductases (SDR) family.</text>
</comment>
<evidence type="ECO:0008006" key="7">
    <source>
        <dbReference type="Google" id="ProtNLM"/>
    </source>
</evidence>
<dbReference type="PANTHER" id="PTHR43899:SF13">
    <property type="entry name" value="RH59310P"/>
    <property type="match status" value="1"/>
</dbReference>
<dbReference type="PANTHER" id="PTHR43899">
    <property type="entry name" value="RH59310P"/>
    <property type="match status" value="1"/>
</dbReference>
<dbReference type="CDD" id="cd05356">
    <property type="entry name" value="17beta-HSD1_like_SDR_c"/>
    <property type="match status" value="1"/>
</dbReference>
<accession>A0A0L0BZ82</accession>
<dbReference type="GO" id="GO:0016491">
    <property type="term" value="F:oxidoreductase activity"/>
    <property type="evidence" value="ECO:0007669"/>
    <property type="project" value="UniProtKB-KW"/>
</dbReference>
<dbReference type="Pfam" id="PF00106">
    <property type="entry name" value="adh_short"/>
    <property type="match status" value="1"/>
</dbReference>
<reference evidence="5 6" key="1">
    <citation type="journal article" date="2015" name="Nat. Commun.">
        <title>Lucilia cuprina genome unlocks parasitic fly biology to underpin future interventions.</title>
        <authorList>
            <person name="Anstead C.A."/>
            <person name="Korhonen P.K."/>
            <person name="Young N.D."/>
            <person name="Hall R.S."/>
            <person name="Jex A.R."/>
            <person name="Murali S.C."/>
            <person name="Hughes D.S."/>
            <person name="Lee S.F."/>
            <person name="Perry T."/>
            <person name="Stroehlein A.J."/>
            <person name="Ansell B.R."/>
            <person name="Breugelmans B."/>
            <person name="Hofmann A."/>
            <person name="Qu J."/>
            <person name="Dugan S."/>
            <person name="Lee S.L."/>
            <person name="Chao H."/>
            <person name="Dinh H."/>
            <person name="Han Y."/>
            <person name="Doddapaneni H.V."/>
            <person name="Worley K.C."/>
            <person name="Muzny D.M."/>
            <person name="Ioannidis P."/>
            <person name="Waterhouse R.M."/>
            <person name="Zdobnov E.M."/>
            <person name="James P.J."/>
            <person name="Bagnall N.H."/>
            <person name="Kotze A.C."/>
            <person name="Gibbs R.A."/>
            <person name="Richards S."/>
            <person name="Batterham P."/>
            <person name="Gasser R.B."/>
        </authorList>
    </citation>
    <scope>NUCLEOTIDE SEQUENCE [LARGE SCALE GENOMIC DNA]</scope>
    <source>
        <strain evidence="5 6">LS</strain>
        <tissue evidence="5">Full body</tissue>
    </source>
</reference>
<gene>
    <name evidence="5" type="ORF">FF38_13713</name>
</gene>
<dbReference type="InterPro" id="IPR036291">
    <property type="entry name" value="NAD(P)-bd_dom_sf"/>
</dbReference>
<sequence>MDFDSKCMRVLGTAAITIVGYQLVTKFLPWLYINIIGPKFLGPKVNVSRLGKWAVITGATDGIGKSYAKALAKKGLNVVLISRSLSKLETVAKEIADAYKVETKIIDVDFTGGQEIYSKIKQNIEGLEIGVLVNNVGMSYSYPEFFVEFSQQNPQFLRDIISANVHSVLQMTALILPQMVERKKGAVINISSTAGVIPNPLLTVYSSTKAFVDKFSADLQTEYRAQGIVVQSIQPGFVATNMTKIRKTSAFAPSADTYVASALKTLGIAERTAGYLPHTLMQNALSAIACIFCEQFASQLVFKQLLNTRKRALRNIAKKQ</sequence>
<dbReference type="PIRSF" id="PIRSF000126">
    <property type="entry name" value="11-beta-HSD1"/>
    <property type="match status" value="1"/>
</dbReference>
<protein>
    <recommendedName>
        <fullName evidence="7">Very-long-chain 3-oxoacyl-CoA reductase</fullName>
    </recommendedName>
</protein>
<dbReference type="AlphaFoldDB" id="A0A0L0BZ82"/>